<dbReference type="Proteomes" id="UP000244571">
    <property type="component" value="Chromosome"/>
</dbReference>
<dbReference type="EMBL" id="CP028901">
    <property type="protein sequence ID" value="AWB33514.1"/>
    <property type="molecule type" value="Genomic_DNA"/>
</dbReference>
<sequence>MCSVGLLEKKKELDVAGVRCVFVRGAASRQQGQALLECVLVLAILLAAAIWGASQWQGRVANTRIRAMAAWILTIERAIGQDTDFMANTNSGLFDDLAGRGGDTGLASPVALVRALKRSSRLPPGFSEAPPMSYDLALLPVTSGQCAAGAPCVRELLLVLKPVAGLGQADAQMQALDLLMALEGKGAAVLEESANVLRGATIQFTNPLSGHPVLPVGSVGLLLWRSGYQAPYVRLDEDRPVRFRGDVAFDGPVSVTRPLLANGGVVLGRQVRQDDACHPSGLLATLVDGSLVICKSGRWVQDGLRARSFQSCRLSRSRMTLGNELFDFVHPFAGPTRPGGHCECDDGQVPRYLGQDVTMFQGVQVHDGFVCES</sequence>
<proteinExistence type="predicted"/>
<feature type="transmembrane region" description="Helical" evidence="1">
    <location>
        <begin position="34"/>
        <end position="54"/>
    </location>
</feature>
<keyword evidence="3" id="KW-1185">Reference proteome</keyword>
<keyword evidence="1" id="KW-0812">Transmembrane</keyword>
<organism evidence="2 3">
    <name type="scientific">Orrella marina</name>
    <dbReference type="NCBI Taxonomy" id="2163011"/>
    <lineage>
        <taxon>Bacteria</taxon>
        <taxon>Pseudomonadati</taxon>
        <taxon>Pseudomonadota</taxon>
        <taxon>Betaproteobacteria</taxon>
        <taxon>Burkholderiales</taxon>
        <taxon>Alcaligenaceae</taxon>
        <taxon>Orrella</taxon>
    </lineage>
</organism>
<keyword evidence="1" id="KW-1133">Transmembrane helix</keyword>
<name>A0A2R4XIF4_9BURK</name>
<protein>
    <submittedName>
        <fullName evidence="2">Uncharacterized protein</fullName>
    </submittedName>
</protein>
<reference evidence="2 3" key="1">
    <citation type="submission" date="2018-04" db="EMBL/GenBank/DDBJ databases">
        <title>Bordetella sp. HZ20 isolated from seawater.</title>
        <authorList>
            <person name="Sun C."/>
        </authorList>
    </citation>
    <scope>NUCLEOTIDE SEQUENCE [LARGE SCALE GENOMIC DNA]</scope>
    <source>
        <strain evidence="2 3">HZ20</strain>
    </source>
</reference>
<dbReference type="KEGG" id="boz:DBV39_07100"/>
<evidence type="ECO:0000256" key="1">
    <source>
        <dbReference type="SAM" id="Phobius"/>
    </source>
</evidence>
<evidence type="ECO:0000313" key="2">
    <source>
        <dbReference type="EMBL" id="AWB33514.1"/>
    </source>
</evidence>
<dbReference type="AlphaFoldDB" id="A0A2R4XIF4"/>
<evidence type="ECO:0000313" key="3">
    <source>
        <dbReference type="Proteomes" id="UP000244571"/>
    </source>
</evidence>
<keyword evidence="1" id="KW-0472">Membrane</keyword>
<gene>
    <name evidence="2" type="ORF">DBV39_07100</name>
</gene>
<accession>A0A2R4XIF4</accession>